<feature type="DNA-binding region" description="OmpR/PhoB-type" evidence="7">
    <location>
        <begin position="131"/>
        <end position="225"/>
    </location>
</feature>
<evidence type="ECO:0000256" key="6">
    <source>
        <dbReference type="PROSITE-ProRule" id="PRU00169"/>
    </source>
</evidence>
<accession>A0A8J3DYY5</accession>
<reference evidence="10" key="2">
    <citation type="submission" date="2020-09" db="EMBL/GenBank/DDBJ databases">
        <authorList>
            <person name="Sun Q."/>
            <person name="Kim S."/>
        </authorList>
    </citation>
    <scope>NUCLEOTIDE SEQUENCE</scope>
    <source>
        <strain evidence="10">KCTC 42249</strain>
    </source>
</reference>
<keyword evidence="1 6" id="KW-0597">Phosphoprotein</keyword>
<dbReference type="Pfam" id="PF00486">
    <property type="entry name" value="Trans_reg_C"/>
    <property type="match status" value="1"/>
</dbReference>
<dbReference type="GO" id="GO:0032993">
    <property type="term" value="C:protein-DNA complex"/>
    <property type="evidence" value="ECO:0007669"/>
    <property type="project" value="TreeGrafter"/>
</dbReference>
<dbReference type="SMART" id="SM00862">
    <property type="entry name" value="Trans_reg_C"/>
    <property type="match status" value="1"/>
</dbReference>
<evidence type="ECO:0000313" key="10">
    <source>
        <dbReference type="EMBL" id="GHD20832.1"/>
    </source>
</evidence>
<proteinExistence type="predicted"/>
<evidence type="ECO:0000256" key="5">
    <source>
        <dbReference type="ARBA" id="ARBA00023163"/>
    </source>
</evidence>
<protein>
    <submittedName>
        <fullName evidence="10">DNA-binding response regulator</fullName>
    </submittedName>
</protein>
<dbReference type="InterPro" id="IPR001867">
    <property type="entry name" value="OmpR/PhoB-type_DNA-bd"/>
</dbReference>
<dbReference type="Pfam" id="PF00072">
    <property type="entry name" value="Response_reg"/>
    <property type="match status" value="1"/>
</dbReference>
<reference evidence="10" key="1">
    <citation type="journal article" date="2014" name="Int. J. Syst. Evol. Microbiol.">
        <title>Complete genome sequence of Corynebacterium casei LMG S-19264T (=DSM 44701T), isolated from a smear-ripened cheese.</title>
        <authorList>
            <consortium name="US DOE Joint Genome Institute (JGI-PGF)"/>
            <person name="Walter F."/>
            <person name="Albersmeier A."/>
            <person name="Kalinowski J."/>
            <person name="Ruckert C."/>
        </authorList>
    </citation>
    <scope>NUCLEOTIDE SEQUENCE</scope>
    <source>
        <strain evidence="10">KCTC 42249</strain>
    </source>
</reference>
<evidence type="ECO:0000256" key="4">
    <source>
        <dbReference type="ARBA" id="ARBA00023125"/>
    </source>
</evidence>
<dbReference type="GO" id="GO:0000156">
    <property type="term" value="F:phosphorelay response regulator activity"/>
    <property type="evidence" value="ECO:0007669"/>
    <property type="project" value="TreeGrafter"/>
</dbReference>
<keyword evidence="3" id="KW-0805">Transcription regulation</keyword>
<dbReference type="PROSITE" id="PS50110">
    <property type="entry name" value="RESPONSE_REGULATORY"/>
    <property type="match status" value="1"/>
</dbReference>
<dbReference type="Gene3D" id="1.10.10.10">
    <property type="entry name" value="Winged helix-like DNA-binding domain superfamily/Winged helix DNA-binding domain"/>
    <property type="match status" value="1"/>
</dbReference>
<dbReference type="PANTHER" id="PTHR48111">
    <property type="entry name" value="REGULATOR OF RPOS"/>
    <property type="match status" value="1"/>
</dbReference>
<dbReference type="InterPro" id="IPR001789">
    <property type="entry name" value="Sig_transdc_resp-reg_receiver"/>
</dbReference>
<dbReference type="Gene3D" id="3.40.50.2300">
    <property type="match status" value="1"/>
</dbReference>
<evidence type="ECO:0000259" key="8">
    <source>
        <dbReference type="PROSITE" id="PS50110"/>
    </source>
</evidence>
<dbReference type="AlphaFoldDB" id="A0A8J3DYY5"/>
<organism evidence="10 11">
    <name type="scientific">Tianweitania populi</name>
    <dbReference type="NCBI Taxonomy" id="1607949"/>
    <lineage>
        <taxon>Bacteria</taxon>
        <taxon>Pseudomonadati</taxon>
        <taxon>Pseudomonadota</taxon>
        <taxon>Alphaproteobacteria</taxon>
        <taxon>Hyphomicrobiales</taxon>
        <taxon>Phyllobacteriaceae</taxon>
        <taxon>Tianweitania</taxon>
    </lineage>
</organism>
<sequence>MHRRTKGVKVLLLEDDVALGSRIADALRAEDFAVDWAKNGEDGQHLGDTGIYDAAVLDLGLPKIDGKTVLRAWRQAGRALPVLILTARDGWSEKVEGFKAGADDYLTKPFRVEELVMRLRALARRAAGHAATRIACGALVFDAQLGSFELNGLPLRLTALEWRVLSALALRKDIVVSRSELTERVYEGDAETDSNSLEVIVGRLRRKLGREAIETVRGHGYRLTAVNGE</sequence>
<feature type="modified residue" description="4-aspartylphosphate" evidence="6">
    <location>
        <position position="58"/>
    </location>
</feature>
<dbReference type="SUPFAM" id="SSF52172">
    <property type="entry name" value="CheY-like"/>
    <property type="match status" value="1"/>
</dbReference>
<dbReference type="InterPro" id="IPR036388">
    <property type="entry name" value="WH-like_DNA-bd_sf"/>
</dbReference>
<dbReference type="FunFam" id="3.40.50.2300:FF:000002">
    <property type="entry name" value="DNA-binding response regulator PhoP"/>
    <property type="match status" value="1"/>
</dbReference>
<dbReference type="SUPFAM" id="SSF46894">
    <property type="entry name" value="C-terminal effector domain of the bipartite response regulators"/>
    <property type="match status" value="1"/>
</dbReference>
<dbReference type="CDD" id="cd00383">
    <property type="entry name" value="trans_reg_C"/>
    <property type="match status" value="1"/>
</dbReference>
<evidence type="ECO:0000256" key="7">
    <source>
        <dbReference type="PROSITE-ProRule" id="PRU01091"/>
    </source>
</evidence>
<evidence type="ECO:0000256" key="1">
    <source>
        <dbReference type="ARBA" id="ARBA00022553"/>
    </source>
</evidence>
<name>A0A8J3DYY5_9HYPH</name>
<dbReference type="Gene3D" id="6.10.250.690">
    <property type="match status" value="1"/>
</dbReference>
<keyword evidence="2" id="KW-0902">Two-component regulatory system</keyword>
<evidence type="ECO:0000313" key="11">
    <source>
        <dbReference type="Proteomes" id="UP000630142"/>
    </source>
</evidence>
<keyword evidence="4 7" id="KW-0238">DNA-binding</keyword>
<gene>
    <name evidence="10" type="ORF">GCM10016234_33700</name>
</gene>
<dbReference type="GO" id="GO:0006355">
    <property type="term" value="P:regulation of DNA-templated transcription"/>
    <property type="evidence" value="ECO:0007669"/>
    <property type="project" value="InterPro"/>
</dbReference>
<dbReference type="Proteomes" id="UP000630142">
    <property type="component" value="Unassembled WGS sequence"/>
</dbReference>
<keyword evidence="11" id="KW-1185">Reference proteome</keyword>
<feature type="domain" description="Response regulatory" evidence="8">
    <location>
        <begin position="9"/>
        <end position="123"/>
    </location>
</feature>
<dbReference type="InterPro" id="IPR011006">
    <property type="entry name" value="CheY-like_superfamily"/>
</dbReference>
<dbReference type="InterPro" id="IPR016032">
    <property type="entry name" value="Sig_transdc_resp-reg_C-effctor"/>
</dbReference>
<evidence type="ECO:0000259" key="9">
    <source>
        <dbReference type="PROSITE" id="PS51755"/>
    </source>
</evidence>
<dbReference type="PROSITE" id="PS51755">
    <property type="entry name" value="OMPR_PHOB"/>
    <property type="match status" value="1"/>
</dbReference>
<dbReference type="EMBL" id="BMZQ01000003">
    <property type="protein sequence ID" value="GHD20832.1"/>
    <property type="molecule type" value="Genomic_DNA"/>
</dbReference>
<dbReference type="PANTHER" id="PTHR48111:SF37">
    <property type="entry name" value="RESPONSE REGULATOR PROTEIN CARR"/>
    <property type="match status" value="1"/>
</dbReference>
<dbReference type="SMART" id="SM00448">
    <property type="entry name" value="REC"/>
    <property type="match status" value="1"/>
</dbReference>
<dbReference type="InterPro" id="IPR039420">
    <property type="entry name" value="WalR-like"/>
</dbReference>
<dbReference type="GO" id="GO:0005829">
    <property type="term" value="C:cytosol"/>
    <property type="evidence" value="ECO:0007669"/>
    <property type="project" value="TreeGrafter"/>
</dbReference>
<comment type="caution">
    <text evidence="10">The sequence shown here is derived from an EMBL/GenBank/DDBJ whole genome shotgun (WGS) entry which is preliminary data.</text>
</comment>
<evidence type="ECO:0000256" key="2">
    <source>
        <dbReference type="ARBA" id="ARBA00023012"/>
    </source>
</evidence>
<feature type="domain" description="OmpR/PhoB-type" evidence="9">
    <location>
        <begin position="131"/>
        <end position="225"/>
    </location>
</feature>
<dbReference type="GO" id="GO:0000976">
    <property type="term" value="F:transcription cis-regulatory region binding"/>
    <property type="evidence" value="ECO:0007669"/>
    <property type="project" value="TreeGrafter"/>
</dbReference>
<keyword evidence="5" id="KW-0804">Transcription</keyword>
<evidence type="ECO:0000256" key="3">
    <source>
        <dbReference type="ARBA" id="ARBA00023015"/>
    </source>
</evidence>